<organism evidence="7 8">
    <name type="scientific">Tessaracoccus lubricantis</name>
    <dbReference type="NCBI Taxonomy" id="545543"/>
    <lineage>
        <taxon>Bacteria</taxon>
        <taxon>Bacillati</taxon>
        <taxon>Actinomycetota</taxon>
        <taxon>Actinomycetes</taxon>
        <taxon>Propionibacteriales</taxon>
        <taxon>Propionibacteriaceae</taxon>
        <taxon>Tessaracoccus</taxon>
    </lineage>
</organism>
<evidence type="ECO:0000313" key="7">
    <source>
        <dbReference type="EMBL" id="GAA4895409.1"/>
    </source>
</evidence>
<dbReference type="InterPro" id="IPR003807">
    <property type="entry name" value="DUF202"/>
</dbReference>
<gene>
    <name evidence="7" type="ORF">GCM10025789_11090</name>
</gene>
<dbReference type="EMBL" id="BAABLV010000018">
    <property type="protein sequence ID" value="GAA4895409.1"/>
    <property type="molecule type" value="Genomic_DNA"/>
</dbReference>
<keyword evidence="2 5" id="KW-0812">Transmembrane</keyword>
<evidence type="ECO:0000256" key="5">
    <source>
        <dbReference type="SAM" id="Phobius"/>
    </source>
</evidence>
<proteinExistence type="predicted"/>
<evidence type="ECO:0000256" key="4">
    <source>
        <dbReference type="ARBA" id="ARBA00023136"/>
    </source>
</evidence>
<keyword evidence="3 5" id="KW-1133">Transmembrane helix</keyword>
<feature type="transmembrane region" description="Helical" evidence="5">
    <location>
        <begin position="42"/>
        <end position="61"/>
    </location>
</feature>
<name>A0ABP9F7T9_9ACTN</name>
<reference evidence="8" key="1">
    <citation type="journal article" date="2019" name="Int. J. Syst. Evol. Microbiol.">
        <title>The Global Catalogue of Microorganisms (GCM) 10K type strain sequencing project: providing services to taxonomists for standard genome sequencing and annotation.</title>
        <authorList>
            <consortium name="The Broad Institute Genomics Platform"/>
            <consortium name="The Broad Institute Genome Sequencing Center for Infectious Disease"/>
            <person name="Wu L."/>
            <person name="Ma J."/>
        </authorList>
    </citation>
    <scope>NUCLEOTIDE SEQUENCE [LARGE SCALE GENOMIC DNA]</scope>
    <source>
        <strain evidence="8">JCM 19125</strain>
    </source>
</reference>
<sequence length="109" mass="11206">MSVFDPGLQPERTGLAWQRTCLALGIGALVYARIAATTVGGWAWALAGAGMLTALVLGFASRRRYRYTHRSLTSGVVKLPDGALPAALALAILAGGAVVLVLTVVTAVS</sequence>
<keyword evidence="4 5" id="KW-0472">Membrane</keyword>
<feature type="transmembrane region" description="Helical" evidence="5">
    <location>
        <begin position="82"/>
        <end position="108"/>
    </location>
</feature>
<comment type="caution">
    <text evidence="7">The sequence shown here is derived from an EMBL/GenBank/DDBJ whole genome shotgun (WGS) entry which is preliminary data.</text>
</comment>
<feature type="transmembrane region" description="Helical" evidence="5">
    <location>
        <begin position="20"/>
        <end position="36"/>
    </location>
</feature>
<evidence type="ECO:0000313" key="8">
    <source>
        <dbReference type="Proteomes" id="UP001501521"/>
    </source>
</evidence>
<accession>A0ABP9F7T9</accession>
<feature type="domain" description="DUF202" evidence="6">
    <location>
        <begin position="5"/>
        <end position="70"/>
    </location>
</feature>
<evidence type="ECO:0000256" key="3">
    <source>
        <dbReference type="ARBA" id="ARBA00022989"/>
    </source>
</evidence>
<dbReference type="Proteomes" id="UP001501521">
    <property type="component" value="Unassembled WGS sequence"/>
</dbReference>
<evidence type="ECO:0000256" key="2">
    <source>
        <dbReference type="ARBA" id="ARBA00022692"/>
    </source>
</evidence>
<comment type="subcellular location">
    <subcellularLocation>
        <location evidence="1">Endomembrane system</location>
        <topology evidence="1">Multi-pass membrane protein</topology>
    </subcellularLocation>
</comment>
<dbReference type="Pfam" id="PF02656">
    <property type="entry name" value="DUF202"/>
    <property type="match status" value="1"/>
</dbReference>
<evidence type="ECO:0000259" key="6">
    <source>
        <dbReference type="Pfam" id="PF02656"/>
    </source>
</evidence>
<protein>
    <recommendedName>
        <fullName evidence="6">DUF202 domain-containing protein</fullName>
    </recommendedName>
</protein>
<dbReference type="RefSeq" id="WP_345580212.1">
    <property type="nucleotide sequence ID" value="NZ_BAABLV010000018.1"/>
</dbReference>
<evidence type="ECO:0000256" key="1">
    <source>
        <dbReference type="ARBA" id="ARBA00004127"/>
    </source>
</evidence>
<keyword evidence="8" id="KW-1185">Reference proteome</keyword>